<proteinExistence type="predicted"/>
<dbReference type="Proteomes" id="UP000442535">
    <property type="component" value="Unassembled WGS sequence"/>
</dbReference>
<feature type="transmembrane region" description="Helical" evidence="1">
    <location>
        <begin position="132"/>
        <end position="155"/>
    </location>
</feature>
<name>A0A7K0K4R8_9ACTO</name>
<sequence>MKFLPALNRLDWFVLTLLAIMILGIFVPLPSPAVDFFATVSHWAIVVLFFVYGAKLNSEEVIGGLKNLRLQVAILLSTFVIYPLLGLLNHALIGRLLGAGFALGMFYTTLLPSTVQSSIGFTSIARGNVPGAVTAATVSNLLGTFLTPLLVMLFLQKGTTISLTTLRDIALLILLPFVLGQLSGRWTRSWLRTHPIVTKIVDKGTIYLVVISAVSSAKLQGLWDTVSPRDFLVIGLDAVVIVGIMLIFTWFVFGSLFKMPRADRIALLMCGSKKSLATGLPMALIIFPANQVGHIMVPIMLLHLLQLLMCSLLATKLSRRP</sequence>
<dbReference type="Gene3D" id="1.20.1530.20">
    <property type="match status" value="1"/>
</dbReference>
<organism evidence="2 3">
    <name type="scientific">Mobiluncus porci</name>
    <dbReference type="NCBI Taxonomy" id="2652278"/>
    <lineage>
        <taxon>Bacteria</taxon>
        <taxon>Bacillati</taxon>
        <taxon>Actinomycetota</taxon>
        <taxon>Actinomycetes</taxon>
        <taxon>Actinomycetales</taxon>
        <taxon>Actinomycetaceae</taxon>
        <taxon>Mobiluncus</taxon>
    </lineage>
</organism>
<comment type="caution">
    <text evidence="2">The sequence shown here is derived from an EMBL/GenBank/DDBJ whole genome shotgun (WGS) entry which is preliminary data.</text>
</comment>
<keyword evidence="3" id="KW-1185">Reference proteome</keyword>
<dbReference type="Pfam" id="PF13593">
    <property type="entry name" value="SBF_like"/>
    <property type="match status" value="1"/>
</dbReference>
<dbReference type="InterPro" id="IPR038770">
    <property type="entry name" value="Na+/solute_symporter_sf"/>
</dbReference>
<protein>
    <submittedName>
        <fullName evidence="2">Bile acid:sodium symporter</fullName>
    </submittedName>
</protein>
<feature type="transmembrane region" description="Helical" evidence="1">
    <location>
        <begin position="12"/>
        <end position="30"/>
    </location>
</feature>
<evidence type="ECO:0000256" key="1">
    <source>
        <dbReference type="SAM" id="Phobius"/>
    </source>
</evidence>
<dbReference type="GO" id="GO:0005886">
    <property type="term" value="C:plasma membrane"/>
    <property type="evidence" value="ECO:0007669"/>
    <property type="project" value="TreeGrafter"/>
</dbReference>
<feature type="transmembrane region" description="Helical" evidence="1">
    <location>
        <begin position="265"/>
        <end position="289"/>
    </location>
</feature>
<dbReference type="PANTHER" id="PTHR18640:SF5">
    <property type="entry name" value="SODIUM_BILE ACID COTRANSPORTER 7"/>
    <property type="match status" value="1"/>
</dbReference>
<dbReference type="EMBL" id="VUMY01000019">
    <property type="protein sequence ID" value="MST50418.1"/>
    <property type="molecule type" value="Genomic_DNA"/>
</dbReference>
<feature type="transmembrane region" description="Helical" evidence="1">
    <location>
        <begin position="161"/>
        <end position="179"/>
    </location>
</feature>
<feature type="transmembrane region" description="Helical" evidence="1">
    <location>
        <begin position="68"/>
        <end position="85"/>
    </location>
</feature>
<evidence type="ECO:0000313" key="3">
    <source>
        <dbReference type="Proteomes" id="UP000442535"/>
    </source>
</evidence>
<dbReference type="PIRSF" id="PIRSF026166">
    <property type="entry name" value="UCP026166"/>
    <property type="match status" value="1"/>
</dbReference>
<dbReference type="RefSeq" id="WP_154546075.1">
    <property type="nucleotide sequence ID" value="NZ_VUMY01000019.1"/>
</dbReference>
<dbReference type="AlphaFoldDB" id="A0A7K0K4R8"/>
<keyword evidence="1" id="KW-1133">Transmembrane helix</keyword>
<keyword evidence="1" id="KW-0812">Transmembrane</keyword>
<dbReference type="PANTHER" id="PTHR18640">
    <property type="entry name" value="SOLUTE CARRIER FAMILY 10 MEMBER 7"/>
    <property type="match status" value="1"/>
</dbReference>
<feature type="transmembrane region" description="Helical" evidence="1">
    <location>
        <begin position="231"/>
        <end position="253"/>
    </location>
</feature>
<keyword evidence="1" id="KW-0472">Membrane</keyword>
<accession>A0A7K0K4R8</accession>
<feature type="transmembrane region" description="Helical" evidence="1">
    <location>
        <begin position="91"/>
        <end position="111"/>
    </location>
</feature>
<feature type="transmembrane region" description="Helical" evidence="1">
    <location>
        <begin position="295"/>
        <end position="315"/>
    </location>
</feature>
<reference evidence="2 3" key="1">
    <citation type="submission" date="2019-08" db="EMBL/GenBank/DDBJ databases">
        <title>In-depth cultivation of the pig gut microbiome towards novel bacterial diversity and tailored functional studies.</title>
        <authorList>
            <person name="Wylensek D."/>
            <person name="Hitch T.C.A."/>
            <person name="Clavel T."/>
        </authorList>
    </citation>
    <scope>NUCLEOTIDE SEQUENCE [LARGE SCALE GENOMIC DNA]</scope>
    <source>
        <strain evidence="2 3">RF-GAM-744-WT-7</strain>
    </source>
</reference>
<gene>
    <name evidence="2" type="ORF">FYJ63_09330</name>
</gene>
<evidence type="ECO:0000313" key="2">
    <source>
        <dbReference type="EMBL" id="MST50418.1"/>
    </source>
</evidence>
<feature type="transmembrane region" description="Helical" evidence="1">
    <location>
        <begin position="36"/>
        <end position="56"/>
    </location>
</feature>
<dbReference type="InterPro" id="IPR016833">
    <property type="entry name" value="Put_Na-Bile_cotransptr"/>
</dbReference>
<feature type="transmembrane region" description="Helical" evidence="1">
    <location>
        <begin position="200"/>
        <end position="219"/>
    </location>
</feature>